<evidence type="ECO:0000256" key="5">
    <source>
        <dbReference type="ARBA" id="ARBA00023136"/>
    </source>
</evidence>
<protein>
    <submittedName>
        <fullName evidence="7">Oligosaccharide flippase family protein</fullName>
    </submittedName>
</protein>
<feature type="transmembrane region" description="Helical" evidence="6">
    <location>
        <begin position="187"/>
        <end position="205"/>
    </location>
</feature>
<dbReference type="PANTHER" id="PTHR30250">
    <property type="entry name" value="PST FAMILY PREDICTED COLANIC ACID TRANSPORTER"/>
    <property type="match status" value="1"/>
</dbReference>
<dbReference type="RefSeq" id="WP_349280594.1">
    <property type="nucleotide sequence ID" value="NZ_CBCSCU010000021.1"/>
</dbReference>
<dbReference type="PANTHER" id="PTHR30250:SF11">
    <property type="entry name" value="O-ANTIGEN TRANSPORTER-RELATED"/>
    <property type="match status" value="1"/>
</dbReference>
<sequence>MKHTRKLYAQGVGIVTSALHHNHGSFIASSAAVQLLPLISAPIVSRLYSPTAFGAYAVFYALVVIIGSVASLAFHNAILLEEDDRAAVHAALLSFAATVATSAVLAMALFAMPEYWLRWAVGADTISILPLLPLTVMTSSGYMSLYTWCIRKGYYQQLARNKVILGVSTMLIQVSIGLMRLEAVGFVLANLLGYVLANFLLYRLFHIDISSSRPDMNFGSIKAQLKKYKELPLYSVPATLLNTLSSQLPEFMINKLFGAHQLGQYSLANRMVNMPLSFLASSIYDIFRQKASTEFTLSGSCKVTYGTFLALMILISVVLLVPTVLIVPELFPLIFGKQWNQSGYLIRVMVFLLAVRFISSPLSYIWIIRGKQKMDFLWQIGLFVISAAAFVFSHILFQSDSLPKALFMYSTMAGFWYAFCIYISFKYSK</sequence>
<gene>
    <name evidence="7" type="ORF">ABLV49_05330</name>
</gene>
<evidence type="ECO:0000256" key="4">
    <source>
        <dbReference type="ARBA" id="ARBA00022989"/>
    </source>
</evidence>
<proteinExistence type="predicted"/>
<reference evidence="7" key="1">
    <citation type="submission" date="2024-05" db="EMBL/GenBank/DDBJ databases">
        <authorList>
            <person name="Bunk B."/>
            <person name="Swiderski J."/>
            <person name="Sproer C."/>
            <person name="Thiel V."/>
        </authorList>
    </citation>
    <scope>NUCLEOTIDE SEQUENCE</scope>
    <source>
        <strain evidence="7">DSM 17735</strain>
    </source>
</reference>
<feature type="transmembrane region" description="Helical" evidence="6">
    <location>
        <begin position="86"/>
        <end position="111"/>
    </location>
</feature>
<feature type="transmembrane region" description="Helical" evidence="6">
    <location>
        <begin position="131"/>
        <end position="151"/>
    </location>
</feature>
<keyword evidence="2" id="KW-1003">Cell membrane</keyword>
<evidence type="ECO:0000256" key="2">
    <source>
        <dbReference type="ARBA" id="ARBA00022475"/>
    </source>
</evidence>
<dbReference type="AlphaFoldDB" id="A0AAU7LUE8"/>
<dbReference type="Pfam" id="PF13440">
    <property type="entry name" value="Polysacc_synt_3"/>
    <property type="match status" value="1"/>
</dbReference>
<comment type="subcellular location">
    <subcellularLocation>
        <location evidence="1">Cell membrane</location>
        <topology evidence="1">Multi-pass membrane protein</topology>
    </subcellularLocation>
</comment>
<feature type="transmembrane region" description="Helical" evidence="6">
    <location>
        <begin position="303"/>
        <end position="324"/>
    </location>
</feature>
<dbReference type="EMBL" id="CP157675">
    <property type="protein sequence ID" value="XBP71227.1"/>
    <property type="molecule type" value="Genomic_DNA"/>
</dbReference>
<accession>A0AAU7LUE8</accession>
<dbReference type="GO" id="GO:0005886">
    <property type="term" value="C:plasma membrane"/>
    <property type="evidence" value="ECO:0007669"/>
    <property type="project" value="UniProtKB-SubCell"/>
</dbReference>
<evidence type="ECO:0000256" key="1">
    <source>
        <dbReference type="ARBA" id="ARBA00004651"/>
    </source>
</evidence>
<feature type="transmembrane region" description="Helical" evidence="6">
    <location>
        <begin position="344"/>
        <end position="367"/>
    </location>
</feature>
<dbReference type="InterPro" id="IPR050833">
    <property type="entry name" value="Poly_Biosynth_Transport"/>
</dbReference>
<keyword evidence="5 6" id="KW-0472">Membrane</keyword>
<name>A0AAU7LUE8_9BURK</name>
<evidence type="ECO:0000256" key="3">
    <source>
        <dbReference type="ARBA" id="ARBA00022692"/>
    </source>
</evidence>
<evidence type="ECO:0000256" key="6">
    <source>
        <dbReference type="SAM" id="Phobius"/>
    </source>
</evidence>
<keyword evidence="4 6" id="KW-1133">Transmembrane helix</keyword>
<feature type="transmembrane region" description="Helical" evidence="6">
    <location>
        <begin position="407"/>
        <end position="425"/>
    </location>
</feature>
<feature type="transmembrane region" description="Helical" evidence="6">
    <location>
        <begin position="54"/>
        <end position="74"/>
    </location>
</feature>
<evidence type="ECO:0000313" key="7">
    <source>
        <dbReference type="EMBL" id="XBP71227.1"/>
    </source>
</evidence>
<feature type="transmembrane region" description="Helical" evidence="6">
    <location>
        <begin position="376"/>
        <end position="395"/>
    </location>
</feature>
<organism evidence="7">
    <name type="scientific">Polaromonas hydrogenivorans</name>
    <dbReference type="NCBI Taxonomy" id="335476"/>
    <lineage>
        <taxon>Bacteria</taxon>
        <taxon>Pseudomonadati</taxon>
        <taxon>Pseudomonadota</taxon>
        <taxon>Betaproteobacteria</taxon>
        <taxon>Burkholderiales</taxon>
        <taxon>Comamonadaceae</taxon>
        <taxon>Polaromonas</taxon>
    </lineage>
</organism>
<feature type="transmembrane region" description="Helical" evidence="6">
    <location>
        <begin position="163"/>
        <end position="181"/>
    </location>
</feature>
<keyword evidence="3 6" id="KW-0812">Transmembrane</keyword>